<reference evidence="8 9" key="1">
    <citation type="journal article" date="2020" name="IScience">
        <title>Genome Sequencing of the Endangered Kingdonia uniflora (Circaeasteraceae, Ranunculales) Reveals Potential Mechanisms of Evolutionary Specialization.</title>
        <authorList>
            <person name="Sun Y."/>
            <person name="Deng T."/>
            <person name="Zhang A."/>
            <person name="Moore M.J."/>
            <person name="Landis J.B."/>
            <person name="Lin N."/>
            <person name="Zhang H."/>
            <person name="Zhang X."/>
            <person name="Huang J."/>
            <person name="Zhang X."/>
            <person name="Sun H."/>
            <person name="Wang H."/>
        </authorList>
    </citation>
    <scope>NUCLEOTIDE SEQUENCE [LARGE SCALE GENOMIC DNA]</scope>
    <source>
        <strain evidence="8">TB1705</strain>
        <tissue evidence="8">Leaf</tissue>
    </source>
</reference>
<dbReference type="AlphaFoldDB" id="A0A7J7NER6"/>
<keyword evidence="3" id="KW-0805">Transcription regulation</keyword>
<evidence type="ECO:0000313" key="8">
    <source>
        <dbReference type="EMBL" id="KAF6165524.1"/>
    </source>
</evidence>
<evidence type="ECO:0000256" key="4">
    <source>
        <dbReference type="ARBA" id="ARBA00023163"/>
    </source>
</evidence>
<dbReference type="EMBL" id="JACGCM010000846">
    <property type="protein sequence ID" value="KAF6165524.1"/>
    <property type="molecule type" value="Genomic_DNA"/>
</dbReference>
<accession>A0A7J7NER6</accession>
<dbReference type="PANTHER" id="PTHR46201">
    <property type="entry name" value="PHD FINGER PROTEIN MALE MEIOCYTE DEATH 1-RELATED"/>
    <property type="match status" value="1"/>
</dbReference>
<dbReference type="InterPro" id="IPR013083">
    <property type="entry name" value="Znf_RING/FYVE/PHD"/>
</dbReference>
<dbReference type="Gene3D" id="3.30.40.10">
    <property type="entry name" value="Zinc/RING finger domain, C3HC4 (zinc finger)"/>
    <property type="match status" value="1"/>
</dbReference>
<dbReference type="SUPFAM" id="SSF57903">
    <property type="entry name" value="FYVE/PHD zinc finger"/>
    <property type="match status" value="1"/>
</dbReference>
<dbReference type="Pfam" id="PF25874">
    <property type="entry name" value="WHD_plant_repro"/>
    <property type="match status" value="1"/>
</dbReference>
<dbReference type="Pfam" id="PF25565">
    <property type="entry name" value="Ubiquitin_At1g33420"/>
    <property type="match status" value="1"/>
</dbReference>
<feature type="domain" description="PTC1-like winged helix-turn-helix" evidence="7">
    <location>
        <begin position="53"/>
        <end position="112"/>
    </location>
</feature>
<dbReference type="InterPro" id="IPR058054">
    <property type="entry name" value="Znf_MS1-like"/>
</dbReference>
<feature type="domain" description="PHD finger protein MALE STERILITY 1-like ubiquitin-like" evidence="6">
    <location>
        <begin position="178"/>
        <end position="271"/>
    </location>
</feature>
<proteinExistence type="predicted"/>
<keyword evidence="4" id="KW-0804">Transcription</keyword>
<sequence>MLTVKSRAPVQRKVVTKPPPPAKAIKPQKSLKKNNNPTKYKMFKSFVSEMDSRCPKRRLEYAAEVIVEALKERQGGMSRQEVKDAARLHIGDTGLLDFVIKSINNYIVGNYVDEDEAIVKSPPITDPVGLDIYQDAKCLYHEVLEEYPESELAELATRVVLDSKHLVKEWLFKDDQEDVLLRFLCQLLMTPDECEMKKGNRPLPQGELVVVPPYATVGDLKIACEEALKDTYCIMKGLTVDEIEGVDVMNDEEVLFGSFESGANVWMRGCGMDLESKLTYEGGSDSWTVDCSCGAKDDDGERMVSCDICEVWQHTRYNCIDDNEVVPTLFLCSR</sequence>
<keyword evidence="1" id="KW-0479">Metal-binding</keyword>
<evidence type="ECO:0000256" key="2">
    <source>
        <dbReference type="ARBA" id="ARBA00022833"/>
    </source>
</evidence>
<evidence type="ECO:0000259" key="6">
    <source>
        <dbReference type="Pfam" id="PF25565"/>
    </source>
</evidence>
<evidence type="ECO:0000259" key="7">
    <source>
        <dbReference type="Pfam" id="PF25874"/>
    </source>
</evidence>
<dbReference type="GO" id="GO:0008270">
    <property type="term" value="F:zinc ion binding"/>
    <property type="evidence" value="ECO:0007669"/>
    <property type="project" value="UniProtKB-KW"/>
</dbReference>
<name>A0A7J7NER6_9MAGN</name>
<keyword evidence="1" id="KW-0863">Zinc-finger</keyword>
<organism evidence="8 9">
    <name type="scientific">Kingdonia uniflora</name>
    <dbReference type="NCBI Taxonomy" id="39325"/>
    <lineage>
        <taxon>Eukaryota</taxon>
        <taxon>Viridiplantae</taxon>
        <taxon>Streptophyta</taxon>
        <taxon>Embryophyta</taxon>
        <taxon>Tracheophyta</taxon>
        <taxon>Spermatophyta</taxon>
        <taxon>Magnoliopsida</taxon>
        <taxon>Ranunculales</taxon>
        <taxon>Circaeasteraceae</taxon>
        <taxon>Kingdonia</taxon>
    </lineage>
</organism>
<protein>
    <submittedName>
        <fullName evidence="8">Uncharacterized protein</fullName>
    </submittedName>
</protein>
<evidence type="ECO:0000256" key="1">
    <source>
        <dbReference type="ARBA" id="ARBA00022771"/>
    </source>
</evidence>
<comment type="caution">
    <text evidence="8">The sequence shown here is derived from an EMBL/GenBank/DDBJ whole genome shotgun (WGS) entry which is preliminary data.</text>
</comment>
<feature type="region of interest" description="Disordered" evidence="5">
    <location>
        <begin position="1"/>
        <end position="36"/>
    </location>
</feature>
<dbReference type="PANTHER" id="PTHR46201:SF9">
    <property type="entry name" value="PHD FINGER PROTEIN MALE MEIOCYTE DEATH 1"/>
    <property type="match status" value="1"/>
</dbReference>
<dbReference type="InterPro" id="IPR059080">
    <property type="entry name" value="WHD_PTC1"/>
</dbReference>
<evidence type="ECO:0000313" key="9">
    <source>
        <dbReference type="Proteomes" id="UP000541444"/>
    </source>
</evidence>
<keyword evidence="2" id="KW-0862">Zinc</keyword>
<evidence type="ECO:0000256" key="3">
    <source>
        <dbReference type="ARBA" id="ARBA00023015"/>
    </source>
</evidence>
<gene>
    <name evidence="8" type="ORF">GIB67_015847</name>
</gene>
<dbReference type="InterPro" id="IPR011011">
    <property type="entry name" value="Znf_FYVE_PHD"/>
</dbReference>
<dbReference type="CDD" id="cd15556">
    <property type="entry name" value="PHD_MMD1_like"/>
    <property type="match status" value="1"/>
</dbReference>
<dbReference type="Proteomes" id="UP000541444">
    <property type="component" value="Unassembled WGS sequence"/>
</dbReference>
<evidence type="ECO:0000256" key="5">
    <source>
        <dbReference type="SAM" id="MobiDB-lite"/>
    </source>
</evidence>
<keyword evidence="9" id="KW-1185">Reference proteome</keyword>
<dbReference type="OrthoDB" id="1305091at2759"/>
<dbReference type="InterPro" id="IPR057765">
    <property type="entry name" value="MS1-like_ubiquitin"/>
</dbReference>